<evidence type="ECO:0000313" key="2">
    <source>
        <dbReference type="EMBL" id="ADI02389.1"/>
    </source>
</evidence>
<dbReference type="Proteomes" id="UP000000378">
    <property type="component" value="Chromosome"/>
</dbReference>
<accession>D7CNV4</accession>
<dbReference type="GO" id="GO:0003743">
    <property type="term" value="F:translation initiation factor activity"/>
    <property type="evidence" value="ECO:0007669"/>
    <property type="project" value="UniProtKB-KW"/>
</dbReference>
<dbReference type="EMBL" id="CP002048">
    <property type="protein sequence ID" value="ADI02389.1"/>
    <property type="molecule type" value="Genomic_DNA"/>
</dbReference>
<reference evidence="3" key="1">
    <citation type="journal article" date="2010" name="Stand. Genomic Sci.">
        <title>Complete genome sequence of Syntrophothermus lipocalidus type strain (TGB-C1T).</title>
        <authorList>
            <consortium name="US DOE Joint Genome Institute (JGI-PGF)"/>
            <person name="Djao O."/>
            <person name="Zhang X."/>
            <person name="Lucas S."/>
            <person name="Lapidus A."/>
            <person name="Glavina Del Rio T."/>
            <person name="Nolan M."/>
            <person name="Tice H."/>
            <person name="Cheng J."/>
            <person name="Han C."/>
            <person name="Tapia R."/>
            <person name="Goodwin L."/>
            <person name="Pitluck S."/>
            <person name="Liolios K."/>
            <person name="Ivanova N."/>
            <person name="Mavromatis K."/>
            <person name="Mikhailova N."/>
            <person name="Ovchinnikova G."/>
            <person name="Pati A."/>
            <person name="Brambilla E."/>
            <person name="Chen A."/>
            <person name="Palaniappan K."/>
            <person name="Land M."/>
            <person name="Hauser L."/>
            <person name="Chang Y."/>
            <person name="Jeffries C."/>
            <person name="Rohde M."/>
            <person name="Sikorski J."/>
            <person name="Spring S."/>
            <person name="Goker M."/>
            <person name="Detter J."/>
            <person name="Woyke T."/>
            <person name="Bristow J."/>
            <person name="Eisen J."/>
            <person name="Markowitz V."/>
            <person name="Hugenholtz P."/>
            <person name="Kyrpides N."/>
            <person name="Klenk H."/>
        </authorList>
    </citation>
    <scope>NUCLEOTIDE SEQUENCE [LARGE SCALE GENOMIC DNA]</scope>
    <source>
        <strain evidence="3">DSM 12680 / TGB-C1</strain>
    </source>
</reference>
<dbReference type="HOGENOM" id="CLU_2921175_0_0_9"/>
<evidence type="ECO:0000256" key="1">
    <source>
        <dbReference type="SAM" id="MobiDB-lite"/>
    </source>
</evidence>
<feature type="compositionally biased region" description="Gly residues" evidence="1">
    <location>
        <begin position="1"/>
        <end position="13"/>
    </location>
</feature>
<evidence type="ECO:0000313" key="3">
    <source>
        <dbReference type="Proteomes" id="UP000000378"/>
    </source>
</evidence>
<feature type="region of interest" description="Disordered" evidence="1">
    <location>
        <begin position="1"/>
        <end position="25"/>
    </location>
</feature>
<organism evidence="2 3">
    <name type="scientific">Syntrophothermus lipocalidus (strain DSM 12680 / TGB-C1)</name>
    <dbReference type="NCBI Taxonomy" id="643648"/>
    <lineage>
        <taxon>Bacteria</taxon>
        <taxon>Bacillati</taxon>
        <taxon>Bacillota</taxon>
        <taxon>Clostridia</taxon>
        <taxon>Eubacteriales</taxon>
        <taxon>Syntrophomonadaceae</taxon>
        <taxon>Syntrophothermus</taxon>
    </lineage>
</organism>
<keyword evidence="3" id="KW-1185">Reference proteome</keyword>
<keyword evidence="2" id="KW-0648">Protein biosynthesis</keyword>
<dbReference type="AlphaFoldDB" id="D7CNV4"/>
<sequence length="61" mass="5860">MPSGQRTGGGGNPVRGLPEGRFGAAGGKPLASKACIITRGPVEANQGGTAGKARPCVGDGL</sequence>
<proteinExistence type="predicted"/>
<protein>
    <submittedName>
        <fullName evidence="2">Translation initiation factor IF-2</fullName>
    </submittedName>
</protein>
<dbReference type="STRING" id="643648.Slip_1630"/>
<keyword evidence="2" id="KW-0396">Initiation factor</keyword>
<gene>
    <name evidence="2" type="ordered locus">Slip_1630</name>
</gene>
<dbReference type="KEGG" id="slp:Slip_1630"/>
<reference evidence="2 3" key="2">
    <citation type="journal article" date="2010" name="Stand. Genomic Sci.">
        <title>Complete genome sequence of Syntrophothermus lipocalidus type strain (TGB-C1).</title>
        <authorList>
            <person name="Djao O.D."/>
            <person name="Zhang X."/>
            <person name="Lucas S."/>
            <person name="Lapidus A."/>
            <person name="Del Rio T.G."/>
            <person name="Nolan M."/>
            <person name="Tice H."/>
            <person name="Cheng J.F."/>
            <person name="Han C."/>
            <person name="Tapia R."/>
            <person name="Goodwin L."/>
            <person name="Pitluck S."/>
            <person name="Liolios K."/>
            <person name="Ivanova N."/>
            <person name="Mavromatis K."/>
            <person name="Mikhailova N."/>
            <person name="Ovchinnikova G."/>
            <person name="Pati A."/>
            <person name="Brambilla E."/>
            <person name="Chen A."/>
            <person name="Palaniappan K."/>
            <person name="Land M."/>
            <person name="Hauser L."/>
            <person name="Chang Y.J."/>
            <person name="Jeffries C.D."/>
            <person name="Rohde M."/>
            <person name="Sikorski J."/>
            <person name="Spring S."/>
            <person name="Goker M."/>
            <person name="Detter J.C."/>
            <person name="Woyke T."/>
            <person name="Bristow J."/>
            <person name="Eisen J.A."/>
            <person name="Markowitz V."/>
            <person name="Hugenholtz P."/>
            <person name="Kyrpides N.C."/>
            <person name="Klenk H.P."/>
        </authorList>
    </citation>
    <scope>NUCLEOTIDE SEQUENCE [LARGE SCALE GENOMIC DNA]</scope>
    <source>
        <strain evidence="3">DSM 12680 / TGB-C1</strain>
    </source>
</reference>
<name>D7CNV4_SYNLT</name>